<evidence type="ECO:0000256" key="1">
    <source>
        <dbReference type="SAM" id="Coils"/>
    </source>
</evidence>
<keyword evidence="3" id="KW-1133">Transmembrane helix</keyword>
<evidence type="ECO:0000313" key="4">
    <source>
        <dbReference type="EMBL" id="CAH0475432.1"/>
    </source>
</evidence>
<feature type="transmembrane region" description="Helical" evidence="3">
    <location>
        <begin position="20"/>
        <end position="41"/>
    </location>
</feature>
<name>A0AAU9KM91_9STRA</name>
<keyword evidence="3" id="KW-0812">Transmembrane</keyword>
<reference evidence="4 6" key="1">
    <citation type="submission" date="2021-11" db="EMBL/GenBank/DDBJ databases">
        <authorList>
            <person name="Islam A."/>
            <person name="Islam S."/>
            <person name="Flora M.S."/>
            <person name="Rahman M."/>
            <person name="Ziaur R.M."/>
            <person name="Epstein J.H."/>
            <person name="Hassan M."/>
            <person name="Klassen M."/>
            <person name="Woodard K."/>
            <person name="Webb A."/>
            <person name="Webby R.J."/>
            <person name="El Zowalaty M.E."/>
        </authorList>
    </citation>
    <scope>NUCLEOTIDE SEQUENCE</scope>
    <source>
        <strain evidence="5">Pbs1</strain>
        <strain evidence="4">Pbs3</strain>
    </source>
</reference>
<evidence type="ECO:0000256" key="2">
    <source>
        <dbReference type="SAM" id="MobiDB-lite"/>
    </source>
</evidence>
<organism evidence="4 7">
    <name type="scientific">Peronospora belbahrii</name>
    <dbReference type="NCBI Taxonomy" id="622444"/>
    <lineage>
        <taxon>Eukaryota</taxon>
        <taxon>Sar</taxon>
        <taxon>Stramenopiles</taxon>
        <taxon>Oomycota</taxon>
        <taxon>Peronosporomycetes</taxon>
        <taxon>Peronosporales</taxon>
        <taxon>Peronosporaceae</taxon>
        <taxon>Peronospora</taxon>
    </lineage>
</organism>
<dbReference type="EMBL" id="CAKKTJ010000126">
    <property type="protein sequence ID" value="CAH0475432.1"/>
    <property type="molecule type" value="Genomic_DNA"/>
</dbReference>
<evidence type="ECO:0000256" key="3">
    <source>
        <dbReference type="SAM" id="Phobius"/>
    </source>
</evidence>
<feature type="coiled-coil region" evidence="1">
    <location>
        <begin position="104"/>
        <end position="131"/>
    </location>
</feature>
<evidence type="ECO:0000313" key="7">
    <source>
        <dbReference type="Proteomes" id="UP001160483"/>
    </source>
</evidence>
<evidence type="ECO:0000313" key="5">
    <source>
        <dbReference type="EMBL" id="CAH0513271.1"/>
    </source>
</evidence>
<gene>
    <name evidence="5" type="ORF">PBS001_LOCUS88</name>
    <name evidence="4" type="ORF">PBS003_LOCUS2246</name>
</gene>
<evidence type="ECO:0008006" key="8">
    <source>
        <dbReference type="Google" id="ProtNLM"/>
    </source>
</evidence>
<sequence length="197" mass="23037">MTPHEEELELPPAPRSLWDFASILSPVVKYYVALLALFFVARWFNRQLDNEADAQERQGQRPVLSPGLTVESSEEEETEAIEELVTDGNRLVRMDGQKGHKVHKKKMKNTAKELFDGLRKVEQELRDKKAKEDAEDNVSWNELHSNMLRRYKEKYPNHGPRVANDETDKYDEEFNELLRKNNIDPNELKSRNMKKTA</sequence>
<dbReference type="EMBL" id="CAKLCB010000007">
    <property type="protein sequence ID" value="CAH0513271.1"/>
    <property type="molecule type" value="Genomic_DNA"/>
</dbReference>
<dbReference type="AlphaFoldDB" id="A0AAU9KM91"/>
<dbReference type="Proteomes" id="UP001158986">
    <property type="component" value="Unassembled WGS sequence"/>
</dbReference>
<protein>
    <recommendedName>
        <fullName evidence="8">Cathepsin propeptide inhibitor domain-containing protein</fullName>
    </recommendedName>
</protein>
<proteinExistence type="predicted"/>
<keyword evidence="3" id="KW-0472">Membrane</keyword>
<comment type="caution">
    <text evidence="4">The sequence shown here is derived from an EMBL/GenBank/DDBJ whole genome shotgun (WGS) entry which is preliminary data.</text>
</comment>
<evidence type="ECO:0000313" key="6">
    <source>
        <dbReference type="Proteomes" id="UP001158986"/>
    </source>
</evidence>
<dbReference type="Proteomes" id="UP001160483">
    <property type="component" value="Unassembled WGS sequence"/>
</dbReference>
<keyword evidence="1" id="KW-0175">Coiled coil</keyword>
<accession>A0AAU9KM91</accession>
<keyword evidence="6" id="KW-1185">Reference proteome</keyword>
<feature type="region of interest" description="Disordered" evidence="2">
    <location>
        <begin position="52"/>
        <end position="75"/>
    </location>
</feature>